<dbReference type="Gene3D" id="3.40.640.10">
    <property type="entry name" value="Type I PLP-dependent aspartate aminotransferase-like (Major domain)"/>
    <property type="match status" value="1"/>
</dbReference>
<dbReference type="PATRIC" id="fig|1107882.3.peg.1176"/>
<evidence type="ECO:0000313" key="4">
    <source>
        <dbReference type="Proteomes" id="UP000003250"/>
    </source>
</evidence>
<evidence type="ECO:0000259" key="2">
    <source>
        <dbReference type="Pfam" id="PF00266"/>
    </source>
</evidence>
<dbReference type="Proteomes" id="UP000003250">
    <property type="component" value="Unassembled WGS sequence"/>
</dbReference>
<dbReference type="InterPro" id="IPR006311">
    <property type="entry name" value="TAT_signal"/>
</dbReference>
<dbReference type="Gene3D" id="3.90.1150.10">
    <property type="entry name" value="Aspartate Aminotransferase, domain 1"/>
    <property type="match status" value="1"/>
</dbReference>
<proteinExistence type="predicted"/>
<dbReference type="InterPro" id="IPR015422">
    <property type="entry name" value="PyrdxlP-dep_Trfase_small"/>
</dbReference>
<dbReference type="PANTHER" id="PTHR43586">
    <property type="entry name" value="CYSTEINE DESULFURASE"/>
    <property type="match status" value="1"/>
</dbReference>
<reference evidence="3 4" key="1">
    <citation type="journal article" date="2012" name="J. Bacteriol.">
        <title>Draft Genome Sequence of Mesorhizobium alhagi CCNWXJ12-2T, a Novel Salt-Resistant Species Isolated from the Desert of Northwestern China.</title>
        <authorList>
            <person name="Zhou M."/>
            <person name="Chen W."/>
            <person name="Chen H."/>
            <person name="Wei G."/>
        </authorList>
    </citation>
    <scope>NUCLEOTIDE SEQUENCE [LARGE SCALE GENOMIC DNA]</scope>
    <source>
        <strain evidence="3 4">CCNWXJ12-2</strain>
    </source>
</reference>
<gene>
    <name evidence="3" type="ORF">MAXJ12_05948</name>
</gene>
<keyword evidence="3" id="KW-0808">Transferase</keyword>
<organism evidence="3 4">
    <name type="scientific">Mesorhizobium alhagi CCNWXJ12-2</name>
    <dbReference type="NCBI Taxonomy" id="1107882"/>
    <lineage>
        <taxon>Bacteria</taxon>
        <taxon>Pseudomonadati</taxon>
        <taxon>Pseudomonadota</taxon>
        <taxon>Alphaproteobacteria</taxon>
        <taxon>Hyphomicrobiales</taxon>
        <taxon>Phyllobacteriaceae</taxon>
        <taxon>Allomesorhizobium</taxon>
    </lineage>
</organism>
<keyword evidence="1" id="KW-0663">Pyridoxal phosphate</keyword>
<feature type="domain" description="Aminotransferase class V" evidence="2">
    <location>
        <begin position="101"/>
        <end position="414"/>
    </location>
</feature>
<dbReference type="AlphaFoldDB" id="H0HM26"/>
<dbReference type="InterPro" id="IPR015421">
    <property type="entry name" value="PyrdxlP-dep_Trfase_major"/>
</dbReference>
<evidence type="ECO:0000313" key="3">
    <source>
        <dbReference type="EMBL" id="EHK58218.1"/>
    </source>
</evidence>
<dbReference type="GO" id="GO:0008483">
    <property type="term" value="F:transaminase activity"/>
    <property type="evidence" value="ECO:0007669"/>
    <property type="project" value="UniProtKB-KW"/>
</dbReference>
<protein>
    <submittedName>
        <fullName evidence="3">Class V aminotransferase</fullName>
    </submittedName>
</protein>
<dbReference type="EMBL" id="AHAM01000038">
    <property type="protein sequence ID" value="EHK58218.1"/>
    <property type="molecule type" value="Genomic_DNA"/>
</dbReference>
<dbReference type="PANTHER" id="PTHR43586:SF8">
    <property type="entry name" value="CYSTEINE DESULFURASE 1, CHLOROPLASTIC"/>
    <property type="match status" value="1"/>
</dbReference>
<dbReference type="InterPro" id="IPR015424">
    <property type="entry name" value="PyrdxlP-dep_Trfase"/>
</dbReference>
<evidence type="ECO:0000256" key="1">
    <source>
        <dbReference type="ARBA" id="ARBA00022898"/>
    </source>
</evidence>
<dbReference type="SUPFAM" id="SSF53383">
    <property type="entry name" value="PLP-dependent transferases"/>
    <property type="match status" value="1"/>
</dbReference>
<keyword evidence="3" id="KW-0032">Aminotransferase</keyword>
<dbReference type="InterPro" id="IPR000192">
    <property type="entry name" value="Aminotrans_V_dom"/>
</dbReference>
<accession>H0HM26</accession>
<keyword evidence="4" id="KW-1185">Reference proteome</keyword>
<dbReference type="Pfam" id="PF00266">
    <property type="entry name" value="Aminotran_5"/>
    <property type="match status" value="1"/>
</dbReference>
<dbReference type="PROSITE" id="PS51318">
    <property type="entry name" value="TAT"/>
    <property type="match status" value="1"/>
</dbReference>
<name>H0HM26_9HYPH</name>
<sequence length="449" mass="48200">MAVARGDLMRHDRRKFLMLTGTGLAAVSAGSLVQPNQATGQASATDTGNSGSWDTVRAAFDLSEDRIHMSAMLIASHPKPVRDAIEEHRRGLDADPVGYLERNDSRLTRAVRSAAAGYLDTHASLVALTDSTTMGLGLVYNGLRLRPGQEIITTDEDYYVTHESVRLATARSGADMRKIALFQNLDGVTAEEIVDRIAREIGPSTRALAVTWVHSSTGLKIPVARIAERLQEINAGRDEDDRVLLCVDGVHGFGTEDSDMPGLGCDFLMAGCHKWLFGPRGTGIIAASERGFSATRPTIPSFIDDSTFSAWINNEAPAGANDGARMTPGGFKAFEHRWALTQAFEFHDGMGKENVAARTHELAGALKEGLAGFTNVSLVTPQSPELSSGIVSFDVDGISPQQAVSALRERGIVASVAPYTRPHVRLTPSVRNTEAEIETVLSAVHSLVD</sequence>